<dbReference type="PANTHER" id="PTHR11552:SF147">
    <property type="entry name" value="CHOLINE DEHYDROGENASE, MITOCHONDRIAL"/>
    <property type="match status" value="1"/>
</dbReference>
<name>A0ABV2Q2Y4_9BURK</name>
<accession>A0ABV2Q2Y4</accession>
<organism evidence="8 9">
    <name type="scientific">Ottowia thiooxydans</name>
    <dbReference type="NCBI Taxonomy" id="219182"/>
    <lineage>
        <taxon>Bacteria</taxon>
        <taxon>Pseudomonadati</taxon>
        <taxon>Pseudomonadota</taxon>
        <taxon>Betaproteobacteria</taxon>
        <taxon>Burkholderiales</taxon>
        <taxon>Comamonadaceae</taxon>
        <taxon>Ottowia</taxon>
    </lineage>
</organism>
<dbReference type="Gene3D" id="3.50.50.60">
    <property type="entry name" value="FAD/NAD(P)-binding domain"/>
    <property type="match status" value="1"/>
</dbReference>
<feature type="domain" description="Glucose-methanol-choline oxidoreductase N-terminal" evidence="6">
    <location>
        <begin position="87"/>
        <end position="110"/>
    </location>
</feature>
<dbReference type="InterPro" id="IPR007867">
    <property type="entry name" value="GMC_OxRtase_C"/>
</dbReference>
<dbReference type="Pfam" id="PF00732">
    <property type="entry name" value="GMC_oxred_N"/>
    <property type="match status" value="1"/>
</dbReference>
<dbReference type="PIRSF" id="PIRSF000137">
    <property type="entry name" value="Alcohol_oxidase"/>
    <property type="match status" value="1"/>
</dbReference>
<proteinExistence type="inferred from homology"/>
<evidence type="ECO:0000256" key="1">
    <source>
        <dbReference type="ARBA" id="ARBA00001974"/>
    </source>
</evidence>
<comment type="caution">
    <text evidence="8">The sequence shown here is derived from an EMBL/GenBank/DDBJ whole genome shotgun (WGS) entry which is preliminary data.</text>
</comment>
<gene>
    <name evidence="8" type="ORF">ABIE13_000487</name>
</gene>
<dbReference type="InterPro" id="IPR036188">
    <property type="entry name" value="FAD/NAD-bd_sf"/>
</dbReference>
<dbReference type="EMBL" id="JBEPSH010000001">
    <property type="protein sequence ID" value="MET4575390.1"/>
    <property type="molecule type" value="Genomic_DNA"/>
</dbReference>
<dbReference type="SUPFAM" id="SSF51905">
    <property type="entry name" value="FAD/NAD(P)-binding domain"/>
    <property type="match status" value="1"/>
</dbReference>
<dbReference type="InterPro" id="IPR012132">
    <property type="entry name" value="GMC_OxRdtase"/>
</dbReference>
<dbReference type="Proteomes" id="UP001549320">
    <property type="component" value="Unassembled WGS sequence"/>
</dbReference>
<dbReference type="RefSeq" id="WP_354440804.1">
    <property type="nucleotide sequence ID" value="NZ_JBEPSH010000001.1"/>
</dbReference>
<evidence type="ECO:0000313" key="8">
    <source>
        <dbReference type="EMBL" id="MET4575390.1"/>
    </source>
</evidence>
<sequence>MSSAHATGVWDYIIIGAGSSGCVLANRLSSDPACRVLLLEAGGSARNFWLKLPVGYFRTIYDKRFSWQFPTEPQVETGGRTIVWPRGKVLGGSSAINGLLYIRGQHADYDDWERLGATGWGYRNVLPFFKRSERYAGKPSQYHGIDGELSVSDLRNDHPYCRAWLQAGHEAGFEATDDFNGAQDSGLGAYQLTLRGHWRCSAADAFLTPIASRPNLTIATGAFVRRIVIEKGRAVGVEWVRDGQQVAGRAEREVLLAAGALQSPQLLQLSGVGPAALLARHGIGVQVDAPDCGQNLQDHYQARVVVKLKHRRSLNDDVRNPLKLMQMGAQWAFGQRGPLTVGAGQVGGMVCSQHAEGGRPDLLFNVMPLSVDKPGDPLHTFSGFSASATQCRPRSMGHVGIRSDDPAVPPRIVTNYLTEPHDVKVLVSGLEILRDIYQRPSFRDLLAKDEYAPGHGIQSNAELEDYARNKGGTVFHASGTCRMGSDERAVVDPELRVRGIDRLRVVDASVMPRMVSTNTNAAAILIGEKGAALIQSAA</sequence>
<dbReference type="PROSITE" id="PS00624">
    <property type="entry name" value="GMC_OXRED_2"/>
    <property type="match status" value="1"/>
</dbReference>
<evidence type="ECO:0000259" key="6">
    <source>
        <dbReference type="PROSITE" id="PS00623"/>
    </source>
</evidence>
<keyword evidence="9" id="KW-1185">Reference proteome</keyword>
<keyword evidence="4 5" id="KW-0274">FAD</keyword>
<feature type="domain" description="Glucose-methanol-choline oxidoreductase N-terminal" evidence="7">
    <location>
        <begin position="259"/>
        <end position="273"/>
    </location>
</feature>
<dbReference type="SUPFAM" id="SSF54373">
    <property type="entry name" value="FAD-linked reductases, C-terminal domain"/>
    <property type="match status" value="1"/>
</dbReference>
<evidence type="ECO:0000256" key="2">
    <source>
        <dbReference type="ARBA" id="ARBA00010790"/>
    </source>
</evidence>
<evidence type="ECO:0000259" key="7">
    <source>
        <dbReference type="PROSITE" id="PS00624"/>
    </source>
</evidence>
<dbReference type="InterPro" id="IPR000172">
    <property type="entry name" value="GMC_OxRdtase_N"/>
</dbReference>
<comment type="similarity">
    <text evidence="2 5">Belongs to the GMC oxidoreductase family.</text>
</comment>
<dbReference type="GO" id="GO:0008812">
    <property type="term" value="F:choline dehydrogenase activity"/>
    <property type="evidence" value="ECO:0007669"/>
    <property type="project" value="UniProtKB-EC"/>
</dbReference>
<evidence type="ECO:0000256" key="3">
    <source>
        <dbReference type="ARBA" id="ARBA00022630"/>
    </source>
</evidence>
<dbReference type="EC" id="1.1.99.1" evidence="8"/>
<comment type="cofactor">
    <cofactor evidence="1">
        <name>FAD</name>
        <dbReference type="ChEBI" id="CHEBI:57692"/>
    </cofactor>
</comment>
<protein>
    <submittedName>
        <fullName evidence="8">Choline dehydrogenase</fullName>
        <ecNumber evidence="8">1.1.99.1</ecNumber>
    </submittedName>
</protein>
<dbReference type="PANTHER" id="PTHR11552">
    <property type="entry name" value="GLUCOSE-METHANOL-CHOLINE GMC OXIDOREDUCTASE"/>
    <property type="match status" value="1"/>
</dbReference>
<dbReference type="Gene3D" id="3.30.410.40">
    <property type="match status" value="1"/>
</dbReference>
<dbReference type="PROSITE" id="PS00623">
    <property type="entry name" value="GMC_OXRED_1"/>
    <property type="match status" value="1"/>
</dbReference>
<evidence type="ECO:0000313" key="9">
    <source>
        <dbReference type="Proteomes" id="UP001549320"/>
    </source>
</evidence>
<reference evidence="8 9" key="1">
    <citation type="submission" date="2024-06" db="EMBL/GenBank/DDBJ databases">
        <title>Sorghum-associated microbial communities from plants grown in Nebraska, USA.</title>
        <authorList>
            <person name="Schachtman D."/>
        </authorList>
    </citation>
    <scope>NUCLEOTIDE SEQUENCE [LARGE SCALE GENOMIC DNA]</scope>
    <source>
        <strain evidence="8 9">2709</strain>
    </source>
</reference>
<evidence type="ECO:0000256" key="5">
    <source>
        <dbReference type="RuleBase" id="RU003968"/>
    </source>
</evidence>
<keyword evidence="3 5" id="KW-0285">Flavoprotein</keyword>
<dbReference type="Pfam" id="PF05199">
    <property type="entry name" value="GMC_oxred_C"/>
    <property type="match status" value="1"/>
</dbReference>
<evidence type="ECO:0000256" key="4">
    <source>
        <dbReference type="ARBA" id="ARBA00022827"/>
    </source>
</evidence>
<keyword evidence="8" id="KW-0560">Oxidoreductase</keyword>